<dbReference type="CDD" id="cd12797">
    <property type="entry name" value="M23_peptidase"/>
    <property type="match status" value="1"/>
</dbReference>
<dbReference type="InterPro" id="IPR011055">
    <property type="entry name" value="Dup_hybrid_motif"/>
</dbReference>
<dbReference type="InterPro" id="IPR016047">
    <property type="entry name" value="M23ase_b-sheet_dom"/>
</dbReference>
<dbReference type="Proteomes" id="UP001382935">
    <property type="component" value="Chromosome"/>
</dbReference>
<keyword evidence="1" id="KW-0732">Signal</keyword>
<organism evidence="3 4">
    <name type="scientific">Sphingomonas kaistensis</name>
    <dbReference type="NCBI Taxonomy" id="298708"/>
    <lineage>
        <taxon>Bacteria</taxon>
        <taxon>Pseudomonadati</taxon>
        <taxon>Pseudomonadota</taxon>
        <taxon>Alphaproteobacteria</taxon>
        <taxon>Sphingomonadales</taxon>
        <taxon>Sphingomonadaceae</taxon>
        <taxon>Sphingomonas</taxon>
    </lineage>
</organism>
<feature type="domain" description="M23ase beta-sheet core" evidence="2">
    <location>
        <begin position="349"/>
        <end position="443"/>
    </location>
</feature>
<keyword evidence="3" id="KW-0378">Hydrolase</keyword>
<evidence type="ECO:0000313" key="4">
    <source>
        <dbReference type="Proteomes" id="UP001382935"/>
    </source>
</evidence>
<dbReference type="SUPFAM" id="SSF51261">
    <property type="entry name" value="Duplicated hybrid motif"/>
    <property type="match status" value="1"/>
</dbReference>
<dbReference type="InterPro" id="IPR050570">
    <property type="entry name" value="Cell_wall_metabolism_enzyme"/>
</dbReference>
<dbReference type="Pfam" id="PF01551">
    <property type="entry name" value="Peptidase_M23"/>
    <property type="match status" value="1"/>
</dbReference>
<dbReference type="Gene3D" id="3.10.450.350">
    <property type="match status" value="1"/>
</dbReference>
<accession>A0ABZ2G1M3</accession>
<dbReference type="RefSeq" id="WP_338502015.1">
    <property type="nucleotide sequence ID" value="NZ_CP145607.1"/>
</dbReference>
<proteinExistence type="predicted"/>
<dbReference type="GO" id="GO:0016787">
    <property type="term" value="F:hydrolase activity"/>
    <property type="evidence" value="ECO:0007669"/>
    <property type="project" value="UniProtKB-KW"/>
</dbReference>
<reference evidence="3 4" key="1">
    <citation type="submission" date="2024-02" db="EMBL/GenBank/DDBJ databases">
        <title>Full genome sequence of Sphingomonas kaistensis.</title>
        <authorList>
            <person name="Poletto B.L."/>
            <person name="Silva G."/>
            <person name="Galante D."/>
            <person name="Campos K.R."/>
            <person name="Santos M.B.N."/>
            <person name="Sacchi C.T."/>
        </authorList>
    </citation>
    <scope>NUCLEOTIDE SEQUENCE [LARGE SCALE GENOMIC DNA]</scope>
    <source>
        <strain evidence="3 4">MA4R</strain>
    </source>
</reference>
<dbReference type="PANTHER" id="PTHR21666">
    <property type="entry name" value="PEPTIDASE-RELATED"/>
    <property type="match status" value="1"/>
</dbReference>
<sequence>MFHSPRPLVAAAAVPIAFGRAGVLRPPEPRFSLVVDLSQNLFSARWWRGLATLTALVTGVSLLAPQMGPLPAGTPVAEGPDQARQEAALAVGALSRGSATGLTMSEGPLARPIASAPARQSRTLSLVVSPGDRLARLLSRNGVRMADALHAAAMIRAEKALPAPGTTLSLRLGAPDAAGQRPIEQLHYRARLDLEIEVSGGETGLRVERRAMNLDRTPLRIRGSVGGGLYWALRSAGASPAQAADYLQAIGGSLDVGSEVMPGDRFELVVAQAKSADGRTVSEGLLYAGLDRSGGSDLSLVRVPIGGRLQWINETASPEPVRSGLLAPVSGPITSGFGGRMHPILRFIRMHKGVDYGAGWGAPIVAAADGQVIRAGWAGGYGRQVRIAHAGGLVTSYSHMSRIVAEGGFVRRGELIGYVGSSGLSTGPHLHYEVLKDGVPVNPLGVTLVSRPVFNDKLMAAVRARAKALRGL</sequence>
<protein>
    <submittedName>
        <fullName evidence="3">M23 family metallopeptidase</fullName>
        <ecNumber evidence="3">3.4.-.-</ecNumber>
    </submittedName>
</protein>
<dbReference type="Gene3D" id="2.70.70.10">
    <property type="entry name" value="Glucose Permease (Domain IIA)"/>
    <property type="match status" value="1"/>
</dbReference>
<name>A0ABZ2G1M3_9SPHN</name>
<gene>
    <name evidence="3" type="ORF">V6R86_03095</name>
</gene>
<evidence type="ECO:0000256" key="1">
    <source>
        <dbReference type="ARBA" id="ARBA00022729"/>
    </source>
</evidence>
<dbReference type="EC" id="3.4.-.-" evidence="3"/>
<keyword evidence="4" id="KW-1185">Reference proteome</keyword>
<evidence type="ECO:0000259" key="2">
    <source>
        <dbReference type="Pfam" id="PF01551"/>
    </source>
</evidence>
<evidence type="ECO:0000313" key="3">
    <source>
        <dbReference type="EMBL" id="WWM69705.1"/>
    </source>
</evidence>
<dbReference type="EMBL" id="CP145607">
    <property type="protein sequence ID" value="WWM69705.1"/>
    <property type="molecule type" value="Genomic_DNA"/>
</dbReference>
<dbReference type="PANTHER" id="PTHR21666:SF289">
    <property type="entry name" value="L-ALA--D-GLU ENDOPEPTIDASE"/>
    <property type="match status" value="1"/>
</dbReference>